<dbReference type="RefSeq" id="WP_095130926.1">
    <property type="nucleotide sequence ID" value="NZ_NIBG01000002.1"/>
</dbReference>
<organism evidence="4 5">
    <name type="scientific">Anaeromicrobium sediminis</name>
    <dbReference type="NCBI Taxonomy" id="1478221"/>
    <lineage>
        <taxon>Bacteria</taxon>
        <taxon>Bacillati</taxon>
        <taxon>Bacillota</taxon>
        <taxon>Clostridia</taxon>
        <taxon>Peptostreptococcales</taxon>
        <taxon>Thermotaleaceae</taxon>
        <taxon>Anaeromicrobium</taxon>
    </lineage>
</organism>
<dbReference type="PROSITE" id="PS50977">
    <property type="entry name" value="HTH_TETR_2"/>
    <property type="match status" value="1"/>
</dbReference>
<evidence type="ECO:0000313" key="4">
    <source>
        <dbReference type="EMBL" id="PAB60561.1"/>
    </source>
</evidence>
<feature type="domain" description="HTH tetR-type" evidence="3">
    <location>
        <begin position="2"/>
        <end position="62"/>
    </location>
</feature>
<feature type="DNA-binding region" description="H-T-H motif" evidence="2">
    <location>
        <begin position="25"/>
        <end position="44"/>
    </location>
</feature>
<proteinExistence type="predicted"/>
<evidence type="ECO:0000256" key="2">
    <source>
        <dbReference type="PROSITE-ProRule" id="PRU00335"/>
    </source>
</evidence>
<name>A0A267MLT6_9FIRM</name>
<protein>
    <recommendedName>
        <fullName evidence="3">HTH tetR-type domain-containing protein</fullName>
    </recommendedName>
</protein>
<dbReference type="Gene3D" id="1.10.357.10">
    <property type="entry name" value="Tetracycline Repressor, domain 2"/>
    <property type="match status" value="1"/>
</dbReference>
<dbReference type="GO" id="GO:0003677">
    <property type="term" value="F:DNA binding"/>
    <property type="evidence" value="ECO:0007669"/>
    <property type="project" value="UniProtKB-UniRule"/>
</dbReference>
<accession>A0A267MLT6</accession>
<gene>
    <name evidence="4" type="ORF">CCE28_03180</name>
</gene>
<sequence>MNDTELKIYNAAKEHFYKNGYYNTTVREIAKSAEVNSGLFNYYFQNKYNIAKMMYDDIFYNIKNLTLQYFNDEKNPAIFMGVMMRLHTYTLYSDPIVKFVMDALKEGIFEDSIFYTTEILVKNIADYYKRNYTDEALHLLLSITIATEKTCLTQKYNGRISYDLHQIANTILKIHLSGFDLDKDEIARCTESIVEKFEFITSKHPNFVDLII</sequence>
<dbReference type="EMBL" id="NIBG01000002">
    <property type="protein sequence ID" value="PAB60561.1"/>
    <property type="molecule type" value="Genomic_DNA"/>
</dbReference>
<dbReference type="InterPro" id="IPR023772">
    <property type="entry name" value="DNA-bd_HTH_TetR-type_CS"/>
</dbReference>
<evidence type="ECO:0000313" key="5">
    <source>
        <dbReference type="Proteomes" id="UP000216024"/>
    </source>
</evidence>
<dbReference type="AlphaFoldDB" id="A0A267MLT6"/>
<dbReference type="InterPro" id="IPR001647">
    <property type="entry name" value="HTH_TetR"/>
</dbReference>
<evidence type="ECO:0000256" key="1">
    <source>
        <dbReference type="ARBA" id="ARBA00023125"/>
    </source>
</evidence>
<keyword evidence="1 2" id="KW-0238">DNA-binding</keyword>
<dbReference type="SUPFAM" id="SSF46689">
    <property type="entry name" value="Homeodomain-like"/>
    <property type="match status" value="1"/>
</dbReference>
<evidence type="ECO:0000259" key="3">
    <source>
        <dbReference type="PROSITE" id="PS50977"/>
    </source>
</evidence>
<dbReference type="Proteomes" id="UP000216024">
    <property type="component" value="Unassembled WGS sequence"/>
</dbReference>
<dbReference type="Pfam" id="PF00440">
    <property type="entry name" value="TetR_N"/>
    <property type="match status" value="1"/>
</dbReference>
<dbReference type="PROSITE" id="PS01081">
    <property type="entry name" value="HTH_TETR_1"/>
    <property type="match status" value="1"/>
</dbReference>
<dbReference type="OrthoDB" id="9808476at2"/>
<comment type="caution">
    <text evidence="4">The sequence shown here is derived from an EMBL/GenBank/DDBJ whole genome shotgun (WGS) entry which is preliminary data.</text>
</comment>
<keyword evidence="5" id="KW-1185">Reference proteome</keyword>
<reference evidence="4 5" key="1">
    <citation type="submission" date="2017-06" db="EMBL/GenBank/DDBJ databases">
        <title>Draft genome sequence of anaerobic fermentative bacterium Anaeromicrobium sediminis DY2726D isolated from West Pacific Ocean sediments.</title>
        <authorList>
            <person name="Zeng X."/>
        </authorList>
    </citation>
    <scope>NUCLEOTIDE SEQUENCE [LARGE SCALE GENOMIC DNA]</scope>
    <source>
        <strain evidence="4 5">DY2726D</strain>
    </source>
</reference>
<dbReference type="InterPro" id="IPR009057">
    <property type="entry name" value="Homeodomain-like_sf"/>
</dbReference>